<dbReference type="AlphaFoldDB" id="A0A2A8PN65"/>
<gene>
    <name evidence="1" type="ORF">CN425_27020</name>
</gene>
<accession>A0A2A8PN65</accession>
<dbReference type="Proteomes" id="UP000220635">
    <property type="component" value="Unassembled WGS sequence"/>
</dbReference>
<dbReference type="EMBL" id="NTWE01000080">
    <property type="protein sequence ID" value="PEV95167.1"/>
    <property type="molecule type" value="Genomic_DNA"/>
</dbReference>
<reference evidence="1 2" key="1">
    <citation type="submission" date="2017-09" db="EMBL/GenBank/DDBJ databases">
        <title>Large-scale bioinformatics analysis of Bacillus genomes uncovers conserved roles of natural products in bacterial physiology.</title>
        <authorList>
            <consortium name="Agbiome Team Llc"/>
            <person name="Bleich R.M."/>
            <person name="Grubbs K.J."/>
            <person name="Santa Maria K.C."/>
            <person name="Allen S.E."/>
            <person name="Farag S."/>
            <person name="Shank E.A."/>
            <person name="Bowers A."/>
        </authorList>
    </citation>
    <scope>NUCLEOTIDE SEQUENCE [LARGE SCALE GENOMIC DNA]</scope>
    <source>
        <strain evidence="1 2">AFS010695</strain>
    </source>
</reference>
<protein>
    <submittedName>
        <fullName evidence="1">Uncharacterized protein</fullName>
    </submittedName>
</protein>
<comment type="caution">
    <text evidence="1">The sequence shown here is derived from an EMBL/GenBank/DDBJ whole genome shotgun (WGS) entry which is preliminary data.</text>
</comment>
<name>A0A2A8PN65_BACCE</name>
<organism evidence="1 2">
    <name type="scientific">Bacillus cereus</name>
    <dbReference type="NCBI Taxonomy" id="1396"/>
    <lineage>
        <taxon>Bacteria</taxon>
        <taxon>Bacillati</taxon>
        <taxon>Bacillota</taxon>
        <taxon>Bacilli</taxon>
        <taxon>Bacillales</taxon>
        <taxon>Bacillaceae</taxon>
        <taxon>Bacillus</taxon>
        <taxon>Bacillus cereus group</taxon>
    </lineage>
</organism>
<evidence type="ECO:0000313" key="2">
    <source>
        <dbReference type="Proteomes" id="UP000220635"/>
    </source>
</evidence>
<sequence>MKELREEKNVERIKHNKIKDLLFVVTYQEVNEQQDDKEKEGGCNLPLFPIISQYQILNTYGISTLILINKVSDSSI</sequence>
<proteinExistence type="predicted"/>
<evidence type="ECO:0000313" key="1">
    <source>
        <dbReference type="EMBL" id="PEV95167.1"/>
    </source>
</evidence>